<keyword evidence="2" id="KW-0614">Plasmid</keyword>
<geneLocation type="plasmid" evidence="2">
    <name>p19Msa1047_11</name>
</geneLocation>
<gene>
    <name evidence="2" type="ORF">KYI10_11675</name>
</gene>
<feature type="transmembrane region" description="Helical" evidence="1">
    <location>
        <begin position="100"/>
        <end position="126"/>
    </location>
</feature>
<protein>
    <submittedName>
        <fullName evidence="2">Uncharacterized protein</fullName>
    </submittedName>
</protein>
<dbReference type="EMBL" id="CP079956">
    <property type="protein sequence ID" value="QYA34051.1"/>
    <property type="molecule type" value="Genomic_DNA"/>
</dbReference>
<accession>A0AAT9P7C9</accession>
<organism evidence="2">
    <name type="scientific">Macrococcus psychrotolerans</name>
    <dbReference type="NCBI Taxonomy" id="3039389"/>
    <lineage>
        <taxon>Bacteria</taxon>
        <taxon>Bacillati</taxon>
        <taxon>Bacillota</taxon>
        <taxon>Bacilli</taxon>
        <taxon>Bacillales</taxon>
        <taxon>Staphylococcaceae</taxon>
        <taxon>Macrococcus</taxon>
    </lineage>
</organism>
<evidence type="ECO:0000256" key="1">
    <source>
        <dbReference type="SAM" id="Phobius"/>
    </source>
</evidence>
<proteinExistence type="predicted"/>
<keyword evidence="1" id="KW-0812">Transmembrane</keyword>
<feature type="transmembrane region" description="Helical" evidence="1">
    <location>
        <begin position="52"/>
        <end position="69"/>
    </location>
</feature>
<reference evidence="2" key="1">
    <citation type="submission" date="2024-06" db="EMBL/GenBank/DDBJ databases">
        <title>Prevalence and characterization of methicillin-resistant Macrococcus spp. in food producing animals and meat in Switzerland in 2019.</title>
        <authorList>
            <person name="Keller J.E."/>
            <person name="Schwendener S."/>
            <person name="Neuenschwander J."/>
            <person name="Overesch G."/>
            <person name="Perreten V."/>
        </authorList>
    </citation>
    <scope>NUCLEOTIDE SEQUENCE</scope>
    <source>
        <strain evidence="2">19Msa1099</strain>
        <plasmid evidence="2">p19Msa1047_11</plasmid>
    </source>
</reference>
<keyword evidence="1" id="KW-1133">Transmembrane helix</keyword>
<name>A0AAT9P7C9_9STAP</name>
<feature type="transmembrane region" description="Helical" evidence="1">
    <location>
        <begin position="6"/>
        <end position="31"/>
    </location>
</feature>
<dbReference type="AlphaFoldDB" id="A0AAT9P7C9"/>
<evidence type="ECO:0000313" key="2">
    <source>
        <dbReference type="EMBL" id="QYA34051.1"/>
    </source>
</evidence>
<sequence>MMETIDAIYLMITSLFLACGLIPTFIAITLINKLLFHYGLEWIDKKQVIKSSLLFILSTALLCLVLYIVNMVHLTPGVLKDIKNEEAIKMLLIITDYNKLLFKVLFVGSSAVLLLYSVANLIVTVIRSLNQREDRLENVFIKSLYEKDYNRIVTSYMNVKENNAKLKLNKNNTARLVDALVREKRYREATYLLKKLENTKNRLITING</sequence>
<keyword evidence="1" id="KW-0472">Membrane</keyword>